<gene>
    <name evidence="2" type="ORF">KC19_8G011000</name>
</gene>
<evidence type="ECO:0000313" key="2">
    <source>
        <dbReference type="EMBL" id="KAG0563198.1"/>
    </source>
</evidence>
<reference evidence="2" key="1">
    <citation type="submission" date="2020-06" db="EMBL/GenBank/DDBJ databases">
        <title>WGS assembly of Ceratodon purpureus strain R40.</title>
        <authorList>
            <person name="Carey S.B."/>
            <person name="Jenkins J."/>
            <person name="Shu S."/>
            <person name="Lovell J.T."/>
            <person name="Sreedasyam A."/>
            <person name="Maumus F."/>
            <person name="Tiley G.P."/>
            <person name="Fernandez-Pozo N."/>
            <person name="Barry K."/>
            <person name="Chen C."/>
            <person name="Wang M."/>
            <person name="Lipzen A."/>
            <person name="Daum C."/>
            <person name="Saski C.A."/>
            <person name="Payton A.C."/>
            <person name="Mcbreen J.C."/>
            <person name="Conrad R.E."/>
            <person name="Kollar L.M."/>
            <person name="Olsson S."/>
            <person name="Huttunen S."/>
            <person name="Landis J.B."/>
            <person name="Wickett N.J."/>
            <person name="Johnson M.G."/>
            <person name="Rensing S.A."/>
            <person name="Grimwood J."/>
            <person name="Schmutz J."/>
            <person name="Mcdaniel S.F."/>
        </authorList>
    </citation>
    <scope>NUCLEOTIDE SEQUENCE</scope>
    <source>
        <strain evidence="2">R40</strain>
    </source>
</reference>
<protein>
    <recommendedName>
        <fullName evidence="1">Bet v I/Major latex protein domain-containing protein</fullName>
    </recommendedName>
</protein>
<dbReference type="Proteomes" id="UP000822688">
    <property type="component" value="Chromosome 8"/>
</dbReference>
<dbReference type="AlphaFoldDB" id="A0A8T0GZJ5"/>
<sequence length="159" mass="17902">MPRTPEFTEVVAGTPELLFGAVKDHHEWVPTLIPHVFTDGGRHEGEGEAGSVYHYDIHEDTHDAHGGTPKIKMVMEDYNESTLSYVVDYQGDPRYSHLKFHHRFLPGPEPNTTYLKWLIDYSPISDDTPPPDDLVALNLPLAGFKDLAAHLESTKAEKQ</sequence>
<evidence type="ECO:0000259" key="1">
    <source>
        <dbReference type="Pfam" id="PF00407"/>
    </source>
</evidence>
<dbReference type="Gene3D" id="3.30.530.20">
    <property type="match status" value="1"/>
</dbReference>
<evidence type="ECO:0000313" key="3">
    <source>
        <dbReference type="Proteomes" id="UP000822688"/>
    </source>
</evidence>
<dbReference type="GO" id="GO:0006952">
    <property type="term" value="P:defense response"/>
    <property type="evidence" value="ECO:0007669"/>
    <property type="project" value="InterPro"/>
</dbReference>
<feature type="domain" description="Bet v I/Major latex protein" evidence="1">
    <location>
        <begin position="11"/>
        <end position="151"/>
    </location>
</feature>
<dbReference type="EMBL" id="CM026429">
    <property type="protein sequence ID" value="KAG0563198.1"/>
    <property type="molecule type" value="Genomic_DNA"/>
</dbReference>
<dbReference type="Pfam" id="PF00407">
    <property type="entry name" value="Bet_v_1"/>
    <property type="match status" value="1"/>
</dbReference>
<dbReference type="InterPro" id="IPR023393">
    <property type="entry name" value="START-like_dom_sf"/>
</dbReference>
<organism evidence="2 3">
    <name type="scientific">Ceratodon purpureus</name>
    <name type="common">Fire moss</name>
    <name type="synonym">Dicranum purpureum</name>
    <dbReference type="NCBI Taxonomy" id="3225"/>
    <lineage>
        <taxon>Eukaryota</taxon>
        <taxon>Viridiplantae</taxon>
        <taxon>Streptophyta</taxon>
        <taxon>Embryophyta</taxon>
        <taxon>Bryophyta</taxon>
        <taxon>Bryophytina</taxon>
        <taxon>Bryopsida</taxon>
        <taxon>Dicranidae</taxon>
        <taxon>Pseudoditrichales</taxon>
        <taxon>Ditrichaceae</taxon>
        <taxon>Ceratodon</taxon>
    </lineage>
</organism>
<name>A0A8T0GZJ5_CERPU</name>
<keyword evidence="3" id="KW-1185">Reference proteome</keyword>
<proteinExistence type="predicted"/>
<accession>A0A8T0GZJ5</accession>
<dbReference type="SUPFAM" id="SSF55961">
    <property type="entry name" value="Bet v1-like"/>
    <property type="match status" value="1"/>
</dbReference>
<dbReference type="InterPro" id="IPR000916">
    <property type="entry name" value="Bet_v_I/MLP"/>
</dbReference>
<comment type="caution">
    <text evidence="2">The sequence shown here is derived from an EMBL/GenBank/DDBJ whole genome shotgun (WGS) entry which is preliminary data.</text>
</comment>